<keyword evidence="5" id="KW-0846">Cobalamin</keyword>
<keyword evidence="11" id="KW-1185">Reference proteome</keyword>
<feature type="compositionally biased region" description="Low complexity" evidence="8">
    <location>
        <begin position="23"/>
        <end position="42"/>
    </location>
</feature>
<keyword evidence="6" id="KW-0413">Isomerase</keyword>
<evidence type="ECO:0000256" key="5">
    <source>
        <dbReference type="ARBA" id="ARBA00022628"/>
    </source>
</evidence>
<dbReference type="EC" id="5.4.99.2" evidence="4"/>
<evidence type="ECO:0000256" key="3">
    <source>
        <dbReference type="ARBA" id="ARBA00011870"/>
    </source>
</evidence>
<evidence type="ECO:0000259" key="9">
    <source>
        <dbReference type="Pfam" id="PF01642"/>
    </source>
</evidence>
<feature type="region of interest" description="Disordered" evidence="8">
    <location>
        <begin position="1"/>
        <end position="52"/>
    </location>
</feature>
<dbReference type="SUPFAM" id="SSF52242">
    <property type="entry name" value="Cobalamin (vitamin B12)-binding domain"/>
    <property type="match status" value="1"/>
</dbReference>
<evidence type="ECO:0000256" key="1">
    <source>
        <dbReference type="ARBA" id="ARBA00001922"/>
    </source>
</evidence>
<reference evidence="10" key="1">
    <citation type="submission" date="2021-04" db="EMBL/GenBank/DDBJ databases">
        <authorList>
            <person name="Hartkoorn R.C."/>
            <person name="Beaudoing E."/>
            <person name="Hot D."/>
        </authorList>
    </citation>
    <scope>NUCLEOTIDE SEQUENCE</scope>
    <source>
        <strain evidence="10">NRRL B-16292</strain>
    </source>
</reference>
<dbReference type="InterPro" id="IPR016176">
    <property type="entry name" value="Cbl-dep_enz_cat"/>
</dbReference>
<name>A0ABY5W692_9ACTN</name>
<feature type="compositionally biased region" description="Low complexity" evidence="8">
    <location>
        <begin position="1"/>
        <end position="11"/>
    </location>
</feature>
<proteinExistence type="inferred from homology"/>
<organism evidence="10 11">
    <name type="scientific">Dactylosporangium fulvum</name>
    <dbReference type="NCBI Taxonomy" id="53359"/>
    <lineage>
        <taxon>Bacteria</taxon>
        <taxon>Bacillati</taxon>
        <taxon>Actinomycetota</taxon>
        <taxon>Actinomycetes</taxon>
        <taxon>Micromonosporales</taxon>
        <taxon>Micromonosporaceae</taxon>
        <taxon>Dactylosporangium</taxon>
    </lineage>
</organism>
<dbReference type="PANTHER" id="PTHR48101">
    <property type="entry name" value="METHYLMALONYL-COA MUTASE, MITOCHONDRIAL-RELATED"/>
    <property type="match status" value="1"/>
</dbReference>
<protein>
    <recommendedName>
        <fullName evidence="4">methylmalonyl-CoA mutase</fullName>
        <ecNumber evidence="4">5.4.99.2</ecNumber>
    </recommendedName>
</protein>
<reference evidence="10" key="2">
    <citation type="submission" date="2022-09" db="EMBL/GenBank/DDBJ databases">
        <title>Biosynthetic gene clusters of Dactylosporangioum fulvum.</title>
        <authorList>
            <person name="Caradec T."/>
        </authorList>
    </citation>
    <scope>NUCLEOTIDE SEQUENCE</scope>
    <source>
        <strain evidence="10">NRRL B-16292</strain>
    </source>
</reference>
<keyword evidence="7" id="KW-0170">Cobalt</keyword>
<dbReference type="Gene3D" id="3.40.50.280">
    <property type="entry name" value="Cobalamin-binding domain"/>
    <property type="match status" value="1"/>
</dbReference>
<dbReference type="SUPFAM" id="SSF51703">
    <property type="entry name" value="Cobalamin (vitamin B12)-dependent enzymes"/>
    <property type="match status" value="1"/>
</dbReference>
<feature type="domain" description="Methylmalonyl-CoA mutase alpha/beta chain catalytic" evidence="9">
    <location>
        <begin position="274"/>
        <end position="508"/>
    </location>
</feature>
<dbReference type="PANTHER" id="PTHR48101:SF4">
    <property type="entry name" value="METHYLMALONYL-COA MUTASE, MITOCHONDRIAL"/>
    <property type="match status" value="1"/>
</dbReference>
<dbReference type="Gene3D" id="3.20.20.240">
    <property type="entry name" value="Methylmalonyl-CoA mutase"/>
    <property type="match status" value="1"/>
</dbReference>
<evidence type="ECO:0000256" key="2">
    <source>
        <dbReference type="ARBA" id="ARBA00008465"/>
    </source>
</evidence>
<evidence type="ECO:0000313" key="11">
    <source>
        <dbReference type="Proteomes" id="UP001059617"/>
    </source>
</evidence>
<dbReference type="Pfam" id="PF01642">
    <property type="entry name" value="MM_CoA_mutase"/>
    <property type="match status" value="1"/>
</dbReference>
<dbReference type="EMBL" id="CP073720">
    <property type="protein sequence ID" value="UWP84900.1"/>
    <property type="molecule type" value="Genomic_DNA"/>
</dbReference>
<dbReference type="CDD" id="cd03677">
    <property type="entry name" value="MM_CoA_mutase_beta"/>
    <property type="match status" value="1"/>
</dbReference>
<evidence type="ECO:0000256" key="8">
    <source>
        <dbReference type="SAM" id="MobiDB-lite"/>
    </source>
</evidence>
<comment type="subunit">
    <text evidence="3">Heterodimer of an alpha and a beta chain.</text>
</comment>
<dbReference type="PROSITE" id="PS00544">
    <property type="entry name" value="METMALONYL_COA_MUTASE"/>
    <property type="match status" value="1"/>
</dbReference>
<evidence type="ECO:0000256" key="4">
    <source>
        <dbReference type="ARBA" id="ARBA00012398"/>
    </source>
</evidence>
<evidence type="ECO:0000256" key="6">
    <source>
        <dbReference type="ARBA" id="ARBA00023235"/>
    </source>
</evidence>
<comment type="similarity">
    <text evidence="2">Belongs to the methylmalonyl-CoA mutase family.</text>
</comment>
<feature type="region of interest" description="Disordered" evidence="8">
    <location>
        <begin position="504"/>
        <end position="524"/>
    </location>
</feature>
<accession>A0ABY5W692</accession>
<comment type="cofactor">
    <cofactor evidence="1">
        <name>adenosylcob(III)alamin</name>
        <dbReference type="ChEBI" id="CHEBI:18408"/>
    </cofactor>
</comment>
<dbReference type="InterPro" id="IPR058549">
    <property type="entry name" value="MeMalonylCoA_mutase_a/b_site"/>
</dbReference>
<dbReference type="RefSeq" id="WP_259862896.1">
    <property type="nucleotide sequence ID" value="NZ_BAAAST010000108.1"/>
</dbReference>
<dbReference type="Proteomes" id="UP001059617">
    <property type="component" value="Chromosome"/>
</dbReference>
<gene>
    <name evidence="10" type="ORF">Dfulv_11990</name>
</gene>
<dbReference type="InterPro" id="IPR006099">
    <property type="entry name" value="MeMalonylCoA_mutase_a/b_cat"/>
</dbReference>
<evidence type="ECO:0000256" key="7">
    <source>
        <dbReference type="ARBA" id="ARBA00023285"/>
    </source>
</evidence>
<sequence length="690" mass="72017">MAHSPEAAEPPRTAEPSDRSEAAHAAAQLDAAEPPRAAEQPQLVEPPQRPDLRLAADFPAADLREWQRLALGVLRKSGAAGDDTSPEDVDELLATVDYSGVRIKPLYTAADRAPAAGLPGHSPFIRGGRAANGPWDIRQRHADPDAKATREAVLADLENGATSIWLAGIAPADLPEALDGVHLNLAAVVLDNGADTEAAAEVFLGLPSEEKLGNLGADPLGWQARTGEPADLGMLGRLARKAAAAGEGAAGNVAAGIAAGNIAAGNVAAGLRVATVDATPYHDAGGSDAEELGFAAATGVAYLRALVDAGLSTGMALRQLEFRYAATADQFATIAKLRAARRIWARIAQVCEVPHLGAQVQHAVTSDAMMTARDPWGNLLRTTIACFAAGVGGADAVTVQPFDARLGLPDGFSRRIARNTQSLIVEEANVARVLDPAGGSWYVESLTDALAHAAWDVFTEVERAGGMRAALDSGLVADRIEATWQRRADNLAHRRDPITGVSEFPLLEERRPQRAPAPLPPSGGLPRRWYAQSFELLRDAADAAGADGETPTVTLVTLGPPAAHSARASFAANLFAVGGIRTVQSGLDAMTGRPEETTGRPDGATAKVVCICGSDRSYQEEAAVTARRLKAQGAQKVWLAGRPPKGRDDEAGSAGYDGVDDYLYAGCDALRVLRQTHSDLGVQDLGGTAQ</sequence>
<evidence type="ECO:0000313" key="10">
    <source>
        <dbReference type="EMBL" id="UWP84900.1"/>
    </source>
</evidence>
<dbReference type="InterPro" id="IPR036724">
    <property type="entry name" value="Cobalamin-bd_sf"/>
</dbReference>